<protein>
    <submittedName>
        <fullName evidence="1">Caspase family protein</fullName>
    </submittedName>
</protein>
<name>A0ABD5RN89_9EURY</name>
<evidence type="ECO:0000313" key="2">
    <source>
        <dbReference type="Proteomes" id="UP001596099"/>
    </source>
</evidence>
<reference evidence="1 2" key="1">
    <citation type="journal article" date="2019" name="Int. J. Syst. Evol. Microbiol.">
        <title>The Global Catalogue of Microorganisms (GCM) 10K type strain sequencing project: providing services to taxonomists for standard genome sequencing and annotation.</title>
        <authorList>
            <consortium name="The Broad Institute Genomics Platform"/>
            <consortium name="The Broad Institute Genome Sequencing Center for Infectious Disease"/>
            <person name="Wu L."/>
            <person name="Ma J."/>
        </authorList>
    </citation>
    <scope>NUCLEOTIDE SEQUENCE [LARGE SCALE GENOMIC DNA]</scope>
    <source>
        <strain evidence="1 2">CGMCC 1.12543</strain>
    </source>
</reference>
<gene>
    <name evidence="1" type="ORF">ACFPYI_11835</name>
</gene>
<dbReference type="EMBL" id="JBHSQH010000001">
    <property type="protein sequence ID" value="MFC5972021.1"/>
    <property type="molecule type" value="Genomic_DNA"/>
</dbReference>
<proteinExistence type="predicted"/>
<sequence length="695" mass="75477">MSARYLTVTAIDDPVGVEVADDIQGVTTRLETPTPVSPEPSTPEGFVFPVDVAVRLDTTALRIPQHVNVIVRDVEGQVVAEGVNRTDVDLPDGEYVVEVTALAVKTYLAVDGALRSTTDEVGRRLLVEGTDHVRLGIRSMHEYPATTVTTTARPDDVARALSCLGSALKTTSPERSWPTLRGHPPLLELGETFDAPPEAERRDGPVRIEVPPDVASLFPVAPLAYYTDAVVAIGAEPRLRVGGRSYPLDGDGGFERTVHRTLERLFTLDCIVRTEGLYPVDLHARRLVEGDLPFDVASLYDAPFTEQLQAYLDTPQEVVEPAIPTWKSTVDLTPTTENLVHLPFATADLARVRCPQPTLATDSTGPSEAISDFYRADGGVARGSVRRPEGTPFDDDVTVVQPEPTDTIEHAWVGDGVPMGASKPTVAACKRRLEAQPSGAIEVAVVSNSPEMRAETDVRDLYGLRELVAFDIDMFEDLTGSELARVLADDYDFVHYVGHVDDDGMQCADGRLDATTLDYVGARAFVLNACRSFEQGMELVEKGAIAGVVTLAEVGNEPATRVGRTLARLLNAGFSMAGALDIISSDTITGRQYTVLGDAQLQIADSRSGTPVRNEIARRSDGRYDLSIYGYPTATFGMGTLITPNIGDDTTRYLNSGRFVQSVVDREELLQYLKSERTPTNFDGELGWSDELRLD</sequence>
<evidence type="ECO:0000313" key="1">
    <source>
        <dbReference type="EMBL" id="MFC5972021.1"/>
    </source>
</evidence>
<dbReference type="Proteomes" id="UP001596099">
    <property type="component" value="Unassembled WGS sequence"/>
</dbReference>
<organism evidence="1 2">
    <name type="scientific">Halomarina salina</name>
    <dbReference type="NCBI Taxonomy" id="1872699"/>
    <lineage>
        <taxon>Archaea</taxon>
        <taxon>Methanobacteriati</taxon>
        <taxon>Methanobacteriota</taxon>
        <taxon>Stenosarchaea group</taxon>
        <taxon>Halobacteria</taxon>
        <taxon>Halobacteriales</taxon>
        <taxon>Natronomonadaceae</taxon>
        <taxon>Halomarina</taxon>
    </lineage>
</organism>
<keyword evidence="2" id="KW-1185">Reference proteome</keyword>
<dbReference type="AlphaFoldDB" id="A0ABD5RN89"/>
<comment type="caution">
    <text evidence="1">The sequence shown here is derived from an EMBL/GenBank/DDBJ whole genome shotgun (WGS) entry which is preliminary data.</text>
</comment>
<dbReference type="RefSeq" id="WP_247414975.1">
    <property type="nucleotide sequence ID" value="NZ_JALLGW010000001.1"/>
</dbReference>
<accession>A0ABD5RN89</accession>